<dbReference type="Pfam" id="PF10017">
    <property type="entry name" value="Methyltransf_33"/>
    <property type="match status" value="1"/>
</dbReference>
<proteinExistence type="predicted"/>
<accession>A0A8H5SCH1</accession>
<evidence type="ECO:0000256" key="1">
    <source>
        <dbReference type="ARBA" id="ARBA00004123"/>
    </source>
</evidence>
<dbReference type="InterPro" id="IPR029063">
    <property type="entry name" value="SAM-dependent_MTases_sf"/>
</dbReference>
<comment type="caution">
    <text evidence="8">The sequence shown here is derived from an EMBL/GenBank/DDBJ whole genome shotgun (WGS) entry which is preliminary data.</text>
</comment>
<dbReference type="SMART" id="SM00906">
    <property type="entry name" value="Fungal_trans"/>
    <property type="match status" value="1"/>
</dbReference>
<dbReference type="GeneID" id="59298766"/>
<feature type="compositionally biased region" description="Basic and acidic residues" evidence="6">
    <location>
        <begin position="44"/>
        <end position="55"/>
    </location>
</feature>
<evidence type="ECO:0000256" key="5">
    <source>
        <dbReference type="ARBA" id="ARBA00023242"/>
    </source>
</evidence>
<reference evidence="8 9" key="1">
    <citation type="submission" date="2020-05" db="EMBL/GenBank/DDBJ databases">
        <title>Identification and distribution of gene clusters putatively required for synthesis of sphingolipid metabolism inhibitors in phylogenetically diverse species of the filamentous fungus Fusarium.</title>
        <authorList>
            <person name="Kim H.-S."/>
            <person name="Busman M."/>
            <person name="Brown D.W."/>
            <person name="Divon H."/>
            <person name="Uhlig S."/>
            <person name="Proctor R.H."/>
        </authorList>
    </citation>
    <scope>NUCLEOTIDE SEQUENCE [LARGE SCALE GENOMIC DNA]</scope>
    <source>
        <strain evidence="8 9">NRRL 66243</strain>
    </source>
</reference>
<evidence type="ECO:0000256" key="3">
    <source>
        <dbReference type="ARBA" id="ARBA00023125"/>
    </source>
</evidence>
<protein>
    <submittedName>
        <fullName evidence="8">Positive activator of transcription</fullName>
    </submittedName>
</protein>
<dbReference type="GO" id="GO:0043565">
    <property type="term" value="F:sequence-specific DNA binding"/>
    <property type="evidence" value="ECO:0007669"/>
    <property type="project" value="TreeGrafter"/>
</dbReference>
<feature type="domain" description="Xylanolytic transcriptional activator regulatory" evidence="7">
    <location>
        <begin position="254"/>
        <end position="328"/>
    </location>
</feature>
<evidence type="ECO:0000256" key="4">
    <source>
        <dbReference type="ARBA" id="ARBA00023163"/>
    </source>
</evidence>
<dbReference type="GO" id="GO:0045944">
    <property type="term" value="P:positive regulation of transcription by RNA polymerase II"/>
    <property type="evidence" value="ECO:0007669"/>
    <property type="project" value="TreeGrafter"/>
</dbReference>
<keyword evidence="4" id="KW-0804">Transcription</keyword>
<dbReference type="InterPro" id="IPR051711">
    <property type="entry name" value="Stress_Response_Reg"/>
</dbReference>
<feature type="region of interest" description="Disordered" evidence="6">
    <location>
        <begin position="1"/>
        <end position="69"/>
    </location>
</feature>
<evidence type="ECO:0000259" key="7">
    <source>
        <dbReference type="SMART" id="SM00906"/>
    </source>
</evidence>
<sequence length="1029" mass="115524">MAENQSDSDKEDVGSSTVTPLSPGKRQRKTKSTAYIDDLIAENQRLRQDDAKPRPEPSIPDVSSTETSSLQGTLLEERPWFFDMNVLHTPVLIGEASDAAFATRFRQAISEPGHSHIPRVNYAPDERLLALSDQDCPWPIPSRARLLVNVALKYVSRTYYIVRKSQILEGLEQTIVNPHSADSLLRSKLWVLFAIGEMYSTRTAAKDRNFPGMAYFARATRILRIISERPRIDAIEIRLLLSFYSLALNRRYTAYALAGSSVRLSVVMGLHLNVPESQLRDAGAREHRNRVWWTAYSFDRMWASRLGHPVAIQDDDIEVDLPTDPVLDTPSDDFADSSYFIAGLRLARLAAKVINAIYTRRPQQKTLSQRVQEALRDLRAFVEELPPHLHIEPTDAPEPSPKPLSLHLYFNQVAITATRPILLHVLRTHVSAWDTQPRTEPQIPVSAMTLSEACIRCARHSCRLLIDCWIDGSFATFDYFYTQYLFSSATVLAISSLIDGKECRSDKEQFESAAQFLHQLKENGNFAAEEFCRHVDAMKVCCPSEQSQDLPSIPPTNQLPKALKQLTENDSRTALLVHPVCHCELFVQLDCQLVHSVLAVLFSWQLPTEQDCESQWKSQKTTVVPTGNGIVPYHCQMLFLSSIQINSSFLLLIQFSSFLLTNLTTSRPWSSHQLITLHKDYQPLLIPQTKPHTIIPFTTDNMSSLSTAYPTDGEVIDIGGSSINLTFVDDQLPKAFLSKGDFPKEIAYTSGMEKWNCIADKSYQTSDEMAIIKATAQQVVQQLPSGTHIIDLGAANSKKFEPYVHEFIAQGKECVYVALDLSHASLVEHIAKAKVTFPGVKCIGLYGSFEQGDIYFKQTRPTARLFLSLGSIFYNAPDAMAKDRCIEFKGHMTPVDRLIVGQDGPTGDEASQTHAAYNTVEYDAFFTTYLQGLQDHAGIVGANPKTAWIVESKLNKAMHYFDVTATHDMYCTNFGIKVAAGTTFKMFKSWKRYEGEIHQLTNEVGLKIETLGKADNSGMRQYLIKAAEN</sequence>
<dbReference type="Pfam" id="PF04082">
    <property type="entry name" value="Fungal_trans"/>
    <property type="match status" value="1"/>
</dbReference>
<keyword evidence="5" id="KW-0539">Nucleus</keyword>
<keyword evidence="9" id="KW-1185">Reference proteome</keyword>
<evidence type="ECO:0000313" key="8">
    <source>
        <dbReference type="EMBL" id="KAF5648503.1"/>
    </source>
</evidence>
<dbReference type="OrthoDB" id="3990906at2759"/>
<comment type="subcellular location">
    <subcellularLocation>
        <location evidence="1">Nucleus</location>
    </subcellularLocation>
</comment>
<dbReference type="CDD" id="cd12148">
    <property type="entry name" value="fungal_TF_MHR"/>
    <property type="match status" value="1"/>
</dbReference>
<dbReference type="Gene3D" id="3.40.50.150">
    <property type="entry name" value="Vaccinia Virus protein VP39"/>
    <property type="match status" value="1"/>
</dbReference>
<dbReference type="InterPro" id="IPR007219">
    <property type="entry name" value="XnlR_reg_dom"/>
</dbReference>
<keyword evidence="2" id="KW-0805">Transcription regulation</keyword>
<dbReference type="InterPro" id="IPR019257">
    <property type="entry name" value="MeTrfase_dom"/>
</dbReference>
<evidence type="ECO:0000256" key="6">
    <source>
        <dbReference type="SAM" id="MobiDB-lite"/>
    </source>
</evidence>
<gene>
    <name evidence="8" type="ORF">FTJAE_1336</name>
</gene>
<dbReference type="AlphaFoldDB" id="A0A8H5SCH1"/>
<dbReference type="PANTHER" id="PTHR47540:SF6">
    <property type="entry name" value="ZN(II)2CYS6 TRANSCRIPTION FACTOR (EUROFUNG)"/>
    <property type="match status" value="1"/>
</dbReference>
<evidence type="ECO:0000256" key="2">
    <source>
        <dbReference type="ARBA" id="ARBA00023015"/>
    </source>
</evidence>
<dbReference type="EMBL" id="JAAQRI010000025">
    <property type="protein sequence ID" value="KAF5648503.1"/>
    <property type="molecule type" value="Genomic_DNA"/>
</dbReference>
<dbReference type="RefSeq" id="XP_037211625.1">
    <property type="nucleotide sequence ID" value="XM_037346496.1"/>
</dbReference>
<dbReference type="GO" id="GO:0006351">
    <property type="term" value="P:DNA-templated transcription"/>
    <property type="evidence" value="ECO:0007669"/>
    <property type="project" value="InterPro"/>
</dbReference>
<dbReference type="Proteomes" id="UP000530670">
    <property type="component" value="Unassembled WGS sequence"/>
</dbReference>
<keyword evidence="3" id="KW-0238">DNA-binding</keyword>
<name>A0A8H5SCH1_9HYPO</name>
<dbReference type="GO" id="GO:0005634">
    <property type="term" value="C:nucleus"/>
    <property type="evidence" value="ECO:0007669"/>
    <property type="project" value="UniProtKB-SubCell"/>
</dbReference>
<dbReference type="PANTHER" id="PTHR47540">
    <property type="entry name" value="THIAMINE REPRESSIBLE GENES REGULATORY PROTEIN THI5"/>
    <property type="match status" value="1"/>
</dbReference>
<dbReference type="GO" id="GO:0008270">
    <property type="term" value="F:zinc ion binding"/>
    <property type="evidence" value="ECO:0007669"/>
    <property type="project" value="InterPro"/>
</dbReference>
<organism evidence="8 9">
    <name type="scientific">Fusarium tjaetaba</name>
    <dbReference type="NCBI Taxonomy" id="1567544"/>
    <lineage>
        <taxon>Eukaryota</taxon>
        <taxon>Fungi</taxon>
        <taxon>Dikarya</taxon>
        <taxon>Ascomycota</taxon>
        <taxon>Pezizomycotina</taxon>
        <taxon>Sordariomycetes</taxon>
        <taxon>Hypocreomycetidae</taxon>
        <taxon>Hypocreales</taxon>
        <taxon>Nectriaceae</taxon>
        <taxon>Fusarium</taxon>
        <taxon>Fusarium fujikuroi species complex</taxon>
    </lineage>
</organism>
<evidence type="ECO:0000313" key="9">
    <source>
        <dbReference type="Proteomes" id="UP000530670"/>
    </source>
</evidence>